<evidence type="ECO:0000256" key="4">
    <source>
        <dbReference type="ARBA" id="ARBA00022912"/>
    </source>
</evidence>
<dbReference type="EC" id="3.1.3.48" evidence="2"/>
<evidence type="ECO:0000256" key="1">
    <source>
        <dbReference type="ARBA" id="ARBA00011063"/>
    </source>
</evidence>
<proteinExistence type="inferred from homology"/>
<evidence type="ECO:0000256" key="3">
    <source>
        <dbReference type="ARBA" id="ARBA00022801"/>
    </source>
</evidence>
<dbReference type="PRINTS" id="PR00719">
    <property type="entry name" value="LMWPTPASE"/>
</dbReference>
<dbReference type="SMART" id="SM00226">
    <property type="entry name" value="LMWPc"/>
    <property type="match status" value="1"/>
</dbReference>
<evidence type="ECO:0000313" key="7">
    <source>
        <dbReference type="EMBL" id="MFD1265221.1"/>
    </source>
</evidence>
<feature type="domain" description="Phosphotyrosine protein phosphatase I" evidence="6">
    <location>
        <begin position="3"/>
        <end position="144"/>
    </location>
</feature>
<keyword evidence="4" id="KW-0904">Protein phosphatase</keyword>
<keyword evidence="3 7" id="KW-0378">Hydrolase</keyword>
<dbReference type="InterPro" id="IPR023485">
    <property type="entry name" value="Ptyr_pPase"/>
</dbReference>
<dbReference type="InterPro" id="IPR036196">
    <property type="entry name" value="Ptyr_pPase_sf"/>
</dbReference>
<comment type="catalytic activity">
    <reaction evidence="5">
        <text>O-phospho-L-tyrosyl-[protein] + H2O = L-tyrosyl-[protein] + phosphate</text>
        <dbReference type="Rhea" id="RHEA:10684"/>
        <dbReference type="Rhea" id="RHEA-COMP:10136"/>
        <dbReference type="Rhea" id="RHEA-COMP:20101"/>
        <dbReference type="ChEBI" id="CHEBI:15377"/>
        <dbReference type="ChEBI" id="CHEBI:43474"/>
        <dbReference type="ChEBI" id="CHEBI:46858"/>
        <dbReference type="ChEBI" id="CHEBI:61978"/>
        <dbReference type="EC" id="3.1.3.48"/>
    </reaction>
</comment>
<evidence type="ECO:0000259" key="6">
    <source>
        <dbReference type="SMART" id="SM00226"/>
    </source>
</evidence>
<keyword evidence="8" id="KW-1185">Reference proteome</keyword>
<dbReference type="PANTHER" id="PTHR11717:SF31">
    <property type="entry name" value="LOW MOLECULAR WEIGHT PROTEIN-TYROSINE-PHOSPHATASE ETP-RELATED"/>
    <property type="match status" value="1"/>
</dbReference>
<dbReference type="EMBL" id="JBHTMC010000031">
    <property type="protein sequence ID" value="MFD1265221.1"/>
    <property type="molecule type" value="Genomic_DNA"/>
</dbReference>
<comment type="caution">
    <text evidence="7">The sequence shown here is derived from an EMBL/GenBank/DDBJ whole genome shotgun (WGS) entry which is preliminary data.</text>
</comment>
<evidence type="ECO:0000256" key="2">
    <source>
        <dbReference type="ARBA" id="ARBA00013064"/>
    </source>
</evidence>
<dbReference type="Gene3D" id="3.40.50.2300">
    <property type="match status" value="1"/>
</dbReference>
<dbReference type="CDD" id="cd16343">
    <property type="entry name" value="LMWPTP"/>
    <property type="match status" value="1"/>
</dbReference>
<dbReference type="PANTHER" id="PTHR11717">
    <property type="entry name" value="LOW MOLECULAR WEIGHT PROTEIN TYROSINE PHOSPHATASE"/>
    <property type="match status" value="1"/>
</dbReference>
<reference evidence="8" key="1">
    <citation type="journal article" date="2019" name="Int. J. Syst. Evol. Microbiol.">
        <title>The Global Catalogue of Microorganisms (GCM) 10K type strain sequencing project: providing services to taxonomists for standard genome sequencing and annotation.</title>
        <authorList>
            <consortium name="The Broad Institute Genomics Platform"/>
            <consortium name="The Broad Institute Genome Sequencing Center for Infectious Disease"/>
            <person name="Wu L."/>
            <person name="Ma J."/>
        </authorList>
    </citation>
    <scope>NUCLEOTIDE SEQUENCE [LARGE SCALE GENOMIC DNA]</scope>
    <source>
        <strain evidence="8">CCUG 48884</strain>
    </source>
</reference>
<dbReference type="InterPro" id="IPR017867">
    <property type="entry name" value="Tyr_phospatase_low_mol_wt"/>
</dbReference>
<organism evidence="7 8">
    <name type="scientific">Thauera mechernichensis</name>
    <dbReference type="NCBI Taxonomy" id="82788"/>
    <lineage>
        <taxon>Bacteria</taxon>
        <taxon>Pseudomonadati</taxon>
        <taxon>Pseudomonadota</taxon>
        <taxon>Betaproteobacteria</taxon>
        <taxon>Rhodocyclales</taxon>
        <taxon>Zoogloeaceae</taxon>
        <taxon>Thauera</taxon>
    </lineage>
</organism>
<dbReference type="GO" id="GO:0004725">
    <property type="term" value="F:protein tyrosine phosphatase activity"/>
    <property type="evidence" value="ECO:0007669"/>
    <property type="project" value="UniProtKB-EC"/>
</dbReference>
<name>A0ABW3WGX6_9RHOO</name>
<evidence type="ECO:0000256" key="5">
    <source>
        <dbReference type="ARBA" id="ARBA00051722"/>
    </source>
</evidence>
<evidence type="ECO:0000313" key="8">
    <source>
        <dbReference type="Proteomes" id="UP001597158"/>
    </source>
</evidence>
<protein>
    <recommendedName>
        <fullName evidence="2">protein-tyrosine-phosphatase</fullName>
        <ecNumber evidence="2">3.1.3.48</ecNumber>
    </recommendedName>
</protein>
<dbReference type="Proteomes" id="UP001597158">
    <property type="component" value="Unassembled WGS sequence"/>
</dbReference>
<dbReference type="RefSeq" id="WP_277830170.1">
    <property type="nucleotide sequence ID" value="NZ_JARQZE010000001.1"/>
</dbReference>
<sequence>MFEKILTLCTGNICRSPLAEAVLRQRLADRGRTATVASAGTGALVGHAADADTQAIALARGIDLSAHRARQLTPEISRWADIILVMEKHHLEYATHLAPTARGKLFLLGHWSKVEVPDPYRLSQDHHALACDIICAATDDWLARL</sequence>
<dbReference type="InterPro" id="IPR050438">
    <property type="entry name" value="LMW_PTPase"/>
</dbReference>
<gene>
    <name evidence="7" type="ORF">ACFQ4M_16725</name>
</gene>
<dbReference type="Pfam" id="PF01451">
    <property type="entry name" value="LMWPc"/>
    <property type="match status" value="1"/>
</dbReference>
<accession>A0ABW3WGX6</accession>
<dbReference type="SUPFAM" id="SSF52788">
    <property type="entry name" value="Phosphotyrosine protein phosphatases I"/>
    <property type="match status" value="1"/>
</dbReference>
<comment type="similarity">
    <text evidence="1">Belongs to the low molecular weight phosphotyrosine protein phosphatase family.</text>
</comment>